<reference evidence="2 3" key="1">
    <citation type="submission" date="2016-11" db="EMBL/GenBank/DDBJ databases">
        <title>Trade-off between light-utilization and light-protection in marine flavobacteria.</title>
        <authorList>
            <person name="Kumagai Y."/>
        </authorList>
    </citation>
    <scope>NUCLEOTIDE SEQUENCE [LARGE SCALE GENOMIC DNA]</scope>
    <source>
        <strain evidence="2 3">JCM 13191</strain>
    </source>
</reference>
<feature type="region of interest" description="Disordered" evidence="1">
    <location>
        <begin position="160"/>
        <end position="180"/>
    </location>
</feature>
<dbReference type="InterPro" id="IPR011990">
    <property type="entry name" value="TPR-like_helical_dom_sf"/>
</dbReference>
<name>A0A1W6MIL1_9FLAO</name>
<protein>
    <submittedName>
        <fullName evidence="2">Uncharacterized protein</fullName>
    </submittedName>
</protein>
<accession>A0A1W6MIL1</accession>
<dbReference type="RefSeq" id="WP_085766237.1">
    <property type="nucleotide sequence ID" value="NZ_CP019344.1"/>
</dbReference>
<dbReference type="STRING" id="331648.BST97_05225"/>
<organism evidence="2 3">
    <name type="scientific">Nonlabens spongiae</name>
    <dbReference type="NCBI Taxonomy" id="331648"/>
    <lineage>
        <taxon>Bacteria</taxon>
        <taxon>Pseudomonadati</taxon>
        <taxon>Bacteroidota</taxon>
        <taxon>Flavobacteriia</taxon>
        <taxon>Flavobacteriales</taxon>
        <taxon>Flavobacteriaceae</taxon>
        <taxon>Nonlabens</taxon>
    </lineage>
</organism>
<dbReference type="Proteomes" id="UP000193431">
    <property type="component" value="Chromosome"/>
</dbReference>
<dbReference type="OrthoDB" id="1122255at2"/>
<evidence type="ECO:0000313" key="2">
    <source>
        <dbReference type="EMBL" id="ARN77433.1"/>
    </source>
</evidence>
<dbReference type="AlphaFoldDB" id="A0A1W6MIL1"/>
<evidence type="ECO:0000313" key="3">
    <source>
        <dbReference type="Proteomes" id="UP000193431"/>
    </source>
</evidence>
<keyword evidence="3" id="KW-1185">Reference proteome</keyword>
<dbReference type="EMBL" id="CP019344">
    <property type="protein sequence ID" value="ARN77433.1"/>
    <property type="molecule type" value="Genomic_DNA"/>
</dbReference>
<evidence type="ECO:0000256" key="1">
    <source>
        <dbReference type="SAM" id="MobiDB-lite"/>
    </source>
</evidence>
<gene>
    <name evidence="2" type="ORF">BST97_05225</name>
</gene>
<sequence>MNSNNYIFKAIDAYPYELAETVESLDYALAYEPENTEALYLMACLHMYDLEDYSTAIDYCEQIMAIDPYMIKVYSLFINVLTCAEEFQKAQKVLAFAFTVKGSNHGLLRIMQGRLMERQGLLKPAIAAHKEALKSCTDRFLTCFAQSELDRVKAKRRLVFKKSKKTEKAKKKKSKKKKKK</sequence>
<dbReference type="SUPFAM" id="SSF48452">
    <property type="entry name" value="TPR-like"/>
    <property type="match status" value="1"/>
</dbReference>
<proteinExistence type="predicted"/>
<dbReference type="Gene3D" id="1.25.40.10">
    <property type="entry name" value="Tetratricopeptide repeat domain"/>
    <property type="match status" value="1"/>
</dbReference>